<dbReference type="EMBL" id="NMQW01000070">
    <property type="protein sequence ID" value="OXM82500.1"/>
    <property type="molecule type" value="Genomic_DNA"/>
</dbReference>
<dbReference type="AlphaFoldDB" id="A0A229UGM1"/>
<proteinExistence type="predicted"/>
<sequence>MRTWDLKEKFDRQDEQHNAVVARYEAAVVAVGTQLHDLKAQKDALIRDEFRTGADRSKEKAKLSTQIEAAEKALAAAEHERGQAYEYRRTVDDRITVRQLVLDWSGEYRSAVRTAELQPIIDRLTAARKAYYNALLDIKELEAAYDPTFQQLRDMAYRDNVNHPGD</sequence>
<dbReference type="OrthoDB" id="2607167at2"/>
<dbReference type="Proteomes" id="UP000215509">
    <property type="component" value="Unassembled WGS sequence"/>
</dbReference>
<accession>A0A229UGM1</accession>
<organism evidence="1 2">
    <name type="scientific">Paenibacillus rigui</name>
    <dbReference type="NCBI Taxonomy" id="554312"/>
    <lineage>
        <taxon>Bacteria</taxon>
        <taxon>Bacillati</taxon>
        <taxon>Bacillota</taxon>
        <taxon>Bacilli</taxon>
        <taxon>Bacillales</taxon>
        <taxon>Paenibacillaceae</taxon>
        <taxon>Paenibacillus</taxon>
    </lineage>
</organism>
<keyword evidence="2" id="KW-1185">Reference proteome</keyword>
<evidence type="ECO:0000313" key="2">
    <source>
        <dbReference type="Proteomes" id="UP000215509"/>
    </source>
</evidence>
<gene>
    <name evidence="1" type="ORF">CF651_30640</name>
</gene>
<protein>
    <submittedName>
        <fullName evidence="1">Uncharacterized protein</fullName>
    </submittedName>
</protein>
<evidence type="ECO:0000313" key="1">
    <source>
        <dbReference type="EMBL" id="OXM82500.1"/>
    </source>
</evidence>
<name>A0A229UGM1_9BACL</name>
<dbReference type="RefSeq" id="WP_094018664.1">
    <property type="nucleotide sequence ID" value="NZ_NMQW01000070.1"/>
</dbReference>
<reference evidence="1 2" key="1">
    <citation type="submission" date="2017-07" db="EMBL/GenBank/DDBJ databases">
        <title>Genome sequencing and assembly of Paenibacillus rigui.</title>
        <authorList>
            <person name="Mayilraj S."/>
        </authorList>
    </citation>
    <scope>NUCLEOTIDE SEQUENCE [LARGE SCALE GENOMIC DNA]</scope>
    <source>
        <strain evidence="1 2">JCM 16352</strain>
    </source>
</reference>
<comment type="caution">
    <text evidence="1">The sequence shown here is derived from an EMBL/GenBank/DDBJ whole genome shotgun (WGS) entry which is preliminary data.</text>
</comment>